<evidence type="ECO:0000313" key="2">
    <source>
        <dbReference type="Proteomes" id="UP000070344"/>
    </source>
</evidence>
<dbReference type="InterPro" id="IPR013785">
    <property type="entry name" value="Aldolase_TIM"/>
</dbReference>
<dbReference type="Gene3D" id="3.20.20.70">
    <property type="entry name" value="Aldolase class I"/>
    <property type="match status" value="1"/>
</dbReference>
<sequence>MVEMTQTKFERMEKLSDDNGVIKAAAMDQRGSLVGRLADACDIPKEEVTNDMMEEFKEAGAFHHEFENVRFHEFENVRFCGRVSS</sequence>
<evidence type="ECO:0000313" key="1">
    <source>
        <dbReference type="EMBL" id="KXB00995.1"/>
    </source>
</evidence>
<name>A0A133V3I3_9EURY</name>
<dbReference type="Proteomes" id="UP000070344">
    <property type="component" value="Unassembled WGS sequence"/>
</dbReference>
<keyword evidence="2" id="KW-1185">Reference proteome</keyword>
<protein>
    <submittedName>
        <fullName evidence="1">Uncharacterized protein</fullName>
    </submittedName>
</protein>
<reference evidence="1 2" key="1">
    <citation type="journal article" date="2016" name="Sci. Rep.">
        <title>Metabolic traits of an uncultured archaeal lineage -MSBL1- from brine pools of the Red Sea.</title>
        <authorList>
            <person name="Mwirichia R."/>
            <person name="Alam I."/>
            <person name="Rashid M."/>
            <person name="Vinu M."/>
            <person name="Ba-Alawi W."/>
            <person name="Anthony Kamau A."/>
            <person name="Kamanda Ngugi D."/>
            <person name="Goker M."/>
            <person name="Klenk H.P."/>
            <person name="Bajic V."/>
            <person name="Stingl U."/>
        </authorList>
    </citation>
    <scope>NUCLEOTIDE SEQUENCE [LARGE SCALE GENOMIC DNA]</scope>
    <source>
        <strain evidence="1">SCGC-AAA259O05</strain>
    </source>
</reference>
<gene>
    <name evidence="1" type="ORF">AKJ41_03150</name>
</gene>
<accession>A0A133V3I3</accession>
<organism evidence="1 2">
    <name type="scientific">candidate division MSBL1 archaeon SCGC-AAA259O05</name>
    <dbReference type="NCBI Taxonomy" id="1698271"/>
    <lineage>
        <taxon>Archaea</taxon>
        <taxon>Methanobacteriati</taxon>
        <taxon>Methanobacteriota</taxon>
        <taxon>candidate division MSBL1</taxon>
    </lineage>
</organism>
<dbReference type="EMBL" id="LHXV01000032">
    <property type="protein sequence ID" value="KXB00995.1"/>
    <property type="molecule type" value="Genomic_DNA"/>
</dbReference>
<proteinExistence type="predicted"/>
<dbReference type="AlphaFoldDB" id="A0A133V3I3"/>
<comment type="caution">
    <text evidence="1">The sequence shown here is derived from an EMBL/GenBank/DDBJ whole genome shotgun (WGS) entry which is preliminary data.</text>
</comment>